<dbReference type="EC" id="1.14.11.2" evidence="4"/>
<dbReference type="InterPro" id="IPR005123">
    <property type="entry name" value="Oxoglu/Fe-dep_dioxygenase_dom"/>
</dbReference>
<protein>
    <recommendedName>
        <fullName evidence="4">procollagen-proline 4-dioxygenase</fullName>
        <ecNumber evidence="4">1.14.11.2</ecNumber>
    </recommendedName>
</protein>
<keyword evidence="7" id="KW-0223">Dioxygenase</keyword>
<evidence type="ECO:0000256" key="11">
    <source>
        <dbReference type="ARBA" id="ARBA00023004"/>
    </source>
</evidence>
<keyword evidence="19" id="KW-1185">Reference proteome</keyword>
<dbReference type="EMBL" id="JALJOQ010000009">
    <property type="protein sequence ID" value="KAK9812070.1"/>
    <property type="molecule type" value="Genomic_DNA"/>
</dbReference>
<evidence type="ECO:0000256" key="1">
    <source>
        <dbReference type="ARBA" id="ARBA00001961"/>
    </source>
</evidence>
<dbReference type="SMART" id="SM00254">
    <property type="entry name" value="ShKT"/>
    <property type="match status" value="1"/>
</dbReference>
<accession>A0AAW1PQQ4</accession>
<evidence type="ECO:0000256" key="3">
    <source>
        <dbReference type="ARBA" id="ARBA00006511"/>
    </source>
</evidence>
<name>A0AAW1PQQ4_9CHLO</name>
<dbReference type="GO" id="GO:0005506">
    <property type="term" value="F:iron ion binding"/>
    <property type="evidence" value="ECO:0007669"/>
    <property type="project" value="InterPro"/>
</dbReference>
<comment type="subcellular location">
    <subcellularLocation>
        <location evidence="2">Endoplasmic reticulum membrane</location>
        <topology evidence="2">Single-pass type II membrane protein</topology>
    </subcellularLocation>
</comment>
<dbReference type="SMART" id="SM00702">
    <property type="entry name" value="P4Hc"/>
    <property type="match status" value="1"/>
</dbReference>
<evidence type="ECO:0000256" key="13">
    <source>
        <dbReference type="ARBA" id="ARBA00023180"/>
    </source>
</evidence>
<keyword evidence="9" id="KW-1133">Transmembrane helix</keyword>
<dbReference type="PROSITE" id="PS51670">
    <property type="entry name" value="SHKT"/>
    <property type="match status" value="1"/>
</dbReference>
<dbReference type="Proteomes" id="UP001465755">
    <property type="component" value="Unassembled WGS sequence"/>
</dbReference>
<dbReference type="InterPro" id="IPR006620">
    <property type="entry name" value="Pro_4_hyd_alph"/>
</dbReference>
<dbReference type="Gene3D" id="2.60.120.620">
    <property type="entry name" value="q2cbj1_9rhob like domain"/>
    <property type="match status" value="1"/>
</dbReference>
<evidence type="ECO:0000313" key="18">
    <source>
        <dbReference type="EMBL" id="KAK9812070.1"/>
    </source>
</evidence>
<evidence type="ECO:0000256" key="5">
    <source>
        <dbReference type="ARBA" id="ARBA00022692"/>
    </source>
</evidence>
<comment type="caution">
    <text evidence="18">The sequence shown here is derived from an EMBL/GenBank/DDBJ whole genome shotgun (WGS) entry which is preliminary data.</text>
</comment>
<evidence type="ECO:0000259" key="16">
    <source>
        <dbReference type="PROSITE" id="PS51471"/>
    </source>
</evidence>
<feature type="domain" description="ShKT" evidence="17">
    <location>
        <begin position="291"/>
        <end position="331"/>
    </location>
</feature>
<evidence type="ECO:0000256" key="12">
    <source>
        <dbReference type="ARBA" id="ARBA00023136"/>
    </source>
</evidence>
<evidence type="ECO:0000256" key="2">
    <source>
        <dbReference type="ARBA" id="ARBA00004648"/>
    </source>
</evidence>
<evidence type="ECO:0000256" key="14">
    <source>
        <dbReference type="ARBA" id="ARBA00049169"/>
    </source>
</evidence>
<evidence type="ECO:0000313" key="19">
    <source>
        <dbReference type="Proteomes" id="UP001465755"/>
    </source>
</evidence>
<evidence type="ECO:0000259" key="17">
    <source>
        <dbReference type="PROSITE" id="PS51670"/>
    </source>
</evidence>
<keyword evidence="12" id="KW-0472">Membrane</keyword>
<keyword evidence="13" id="KW-0325">Glycoprotein</keyword>
<dbReference type="AlphaFoldDB" id="A0AAW1PQQ4"/>
<dbReference type="Pfam" id="PF13640">
    <property type="entry name" value="2OG-FeII_Oxy_3"/>
    <property type="match status" value="1"/>
</dbReference>
<dbReference type="PANTHER" id="PTHR10869">
    <property type="entry name" value="PROLYL 4-HYDROXYLASE ALPHA SUBUNIT"/>
    <property type="match status" value="1"/>
</dbReference>
<dbReference type="GO" id="GO:0031418">
    <property type="term" value="F:L-ascorbic acid binding"/>
    <property type="evidence" value="ECO:0007669"/>
    <property type="project" value="InterPro"/>
</dbReference>
<keyword evidence="10" id="KW-0560">Oxidoreductase</keyword>
<evidence type="ECO:0000256" key="4">
    <source>
        <dbReference type="ARBA" id="ARBA00012269"/>
    </source>
</evidence>
<dbReference type="InterPro" id="IPR003582">
    <property type="entry name" value="ShKT_dom"/>
</dbReference>
<evidence type="ECO:0000256" key="10">
    <source>
        <dbReference type="ARBA" id="ARBA00023002"/>
    </source>
</evidence>
<sequence length="360" mass="40075">MQSTALRCTLFVLVATVQGVLGANSRQPLGVFNLLPTLRGSPANSSLQPARVSTASSASSPADHSWVEILSWHPRAFLYHNFLTQEECNHVVEVAKPQMRRSTVVGGDGKSVQDNIRTSYGTFLRRLQDPVVERIERRLESWTMLDLVHQEDMQILRYTDGQKYGAHYDSLPDKSPRIMTVLMYLGTTNLTGGETAFPEGSVWLDPEGELRHGPFSECAKGHVAVRPKKGDALLFYSLKPDGGQDPTSMHTGCPTLTGVKWTATKWIHTKPFNPEWLKQGAKEPDQTPEDCDDRNKECPDWAGKGECDKNPSYMKGDSFSLGNCRLSCSLCTVCKQDDNECRQDNRMRAGFLPILANDVV</sequence>
<feature type="domain" description="Fe2OG dioxygenase" evidence="16">
    <location>
        <begin position="149"/>
        <end position="269"/>
    </location>
</feature>
<comment type="catalytic activity">
    <reaction evidence="14">
        <text>L-prolyl-[collagen] + 2-oxoglutarate + O2 = trans-4-hydroxy-L-prolyl-[collagen] + succinate + CO2</text>
        <dbReference type="Rhea" id="RHEA:18945"/>
        <dbReference type="Rhea" id="RHEA-COMP:11676"/>
        <dbReference type="Rhea" id="RHEA-COMP:11680"/>
        <dbReference type="ChEBI" id="CHEBI:15379"/>
        <dbReference type="ChEBI" id="CHEBI:16526"/>
        <dbReference type="ChEBI" id="CHEBI:16810"/>
        <dbReference type="ChEBI" id="CHEBI:30031"/>
        <dbReference type="ChEBI" id="CHEBI:50342"/>
        <dbReference type="ChEBI" id="CHEBI:61965"/>
        <dbReference type="EC" id="1.14.11.2"/>
    </reaction>
</comment>
<comment type="similarity">
    <text evidence="3">Belongs to the P4HA family.</text>
</comment>
<gene>
    <name evidence="18" type="ORF">WJX73_002934</name>
</gene>
<evidence type="ECO:0000256" key="8">
    <source>
        <dbReference type="ARBA" id="ARBA00022968"/>
    </source>
</evidence>
<evidence type="ECO:0000256" key="7">
    <source>
        <dbReference type="ARBA" id="ARBA00022964"/>
    </source>
</evidence>
<dbReference type="GO" id="GO:0005789">
    <property type="term" value="C:endoplasmic reticulum membrane"/>
    <property type="evidence" value="ECO:0007669"/>
    <property type="project" value="UniProtKB-SubCell"/>
</dbReference>
<proteinExistence type="inferred from homology"/>
<feature type="signal peptide" evidence="15">
    <location>
        <begin position="1"/>
        <end position="22"/>
    </location>
</feature>
<reference evidence="18 19" key="1">
    <citation type="journal article" date="2024" name="Nat. Commun.">
        <title>Phylogenomics reveals the evolutionary origins of lichenization in chlorophyte algae.</title>
        <authorList>
            <person name="Puginier C."/>
            <person name="Libourel C."/>
            <person name="Otte J."/>
            <person name="Skaloud P."/>
            <person name="Haon M."/>
            <person name="Grisel S."/>
            <person name="Petersen M."/>
            <person name="Berrin J.G."/>
            <person name="Delaux P.M."/>
            <person name="Dal Grande F."/>
            <person name="Keller J."/>
        </authorList>
    </citation>
    <scope>NUCLEOTIDE SEQUENCE [LARGE SCALE GENOMIC DNA]</scope>
    <source>
        <strain evidence="18 19">SAG 2036</strain>
    </source>
</reference>
<dbReference type="InterPro" id="IPR044862">
    <property type="entry name" value="Pro_4_hyd_alph_FE2OG_OXY"/>
</dbReference>
<feature type="chain" id="PRO_5043688111" description="procollagen-proline 4-dioxygenase" evidence="15">
    <location>
        <begin position="23"/>
        <end position="360"/>
    </location>
</feature>
<keyword evidence="5" id="KW-0812">Transmembrane</keyword>
<dbReference type="PANTHER" id="PTHR10869:SF238">
    <property type="entry name" value="PROLYL 4-HYDROXYLASE 6-RELATED"/>
    <property type="match status" value="1"/>
</dbReference>
<dbReference type="FunFam" id="2.60.120.620:FF:000002">
    <property type="entry name" value="Prolyl 4-hydroxylase 4"/>
    <property type="match status" value="1"/>
</dbReference>
<keyword evidence="11" id="KW-0408">Iron</keyword>
<dbReference type="InterPro" id="IPR045054">
    <property type="entry name" value="P4HA-like"/>
</dbReference>
<keyword evidence="8" id="KW-0735">Signal-anchor</keyword>
<organism evidence="18 19">
    <name type="scientific">Symbiochloris irregularis</name>
    <dbReference type="NCBI Taxonomy" id="706552"/>
    <lineage>
        <taxon>Eukaryota</taxon>
        <taxon>Viridiplantae</taxon>
        <taxon>Chlorophyta</taxon>
        <taxon>core chlorophytes</taxon>
        <taxon>Trebouxiophyceae</taxon>
        <taxon>Trebouxiales</taxon>
        <taxon>Trebouxiaceae</taxon>
        <taxon>Symbiochloris</taxon>
    </lineage>
</organism>
<keyword evidence="6" id="KW-0479">Metal-binding</keyword>
<comment type="cofactor">
    <cofactor evidence="1">
        <name>L-ascorbate</name>
        <dbReference type="ChEBI" id="CHEBI:38290"/>
    </cofactor>
</comment>
<evidence type="ECO:0000256" key="9">
    <source>
        <dbReference type="ARBA" id="ARBA00022989"/>
    </source>
</evidence>
<evidence type="ECO:0000256" key="6">
    <source>
        <dbReference type="ARBA" id="ARBA00022723"/>
    </source>
</evidence>
<dbReference type="GO" id="GO:0004656">
    <property type="term" value="F:procollagen-proline 4-dioxygenase activity"/>
    <property type="evidence" value="ECO:0007669"/>
    <property type="project" value="UniProtKB-EC"/>
</dbReference>
<dbReference type="PROSITE" id="PS51471">
    <property type="entry name" value="FE2OG_OXY"/>
    <property type="match status" value="1"/>
</dbReference>
<keyword evidence="15" id="KW-0732">Signal</keyword>
<evidence type="ECO:0000256" key="15">
    <source>
        <dbReference type="SAM" id="SignalP"/>
    </source>
</evidence>